<dbReference type="GO" id="GO:0009341">
    <property type="term" value="C:beta-galactosidase complex"/>
    <property type="evidence" value="ECO:0007669"/>
    <property type="project" value="InterPro"/>
</dbReference>
<gene>
    <name evidence="5" type="ORF">SAMN04487766_105116</name>
</gene>
<keyword evidence="1" id="KW-0378">Hydrolase</keyword>
<dbReference type="GO" id="GO:0004565">
    <property type="term" value="F:beta-galactosidase activity"/>
    <property type="evidence" value="ECO:0007669"/>
    <property type="project" value="InterPro"/>
</dbReference>
<dbReference type="GO" id="GO:0005975">
    <property type="term" value="P:carbohydrate metabolic process"/>
    <property type="evidence" value="ECO:0007669"/>
    <property type="project" value="InterPro"/>
</dbReference>
<dbReference type="InterPro" id="IPR040719">
    <property type="entry name" value="DUF5597"/>
</dbReference>
<protein>
    <submittedName>
        <fullName evidence="5">Beta-galactosidase GanA</fullName>
    </submittedName>
</protein>
<keyword evidence="2" id="KW-0326">Glycosidase</keyword>
<dbReference type="OrthoDB" id="9800974at2"/>
<evidence type="ECO:0000259" key="3">
    <source>
        <dbReference type="Pfam" id="PF02449"/>
    </source>
</evidence>
<dbReference type="RefSeq" id="WP_092609457.1">
    <property type="nucleotide sequence ID" value="NZ_FNHU01000005.1"/>
</dbReference>
<sequence length="531" mass="56248">MNRKDSRHPVVGGRPRLLLGGQLHNSTSSDIELARAAFDRVVELGGNAVTATVSWHLVEPREGTFDFTGVDALIGLARERGLALTLLWFGAFKNAASTYAPRWVRADAGRFPRAQAGADGATGAFTRPGTPVLSVFSPALLEADRRAFTALTRHIAEVDADGTVVMVQVENETGLLGASRDRAADAEATWAAPVPTALLDWLAAHPEATGTASRLWREQGSPASGTWAQVFGDGPGADEVFMAWGFASYCEALAAAAAEHLDVAYYANAWLGPQPGQELPGQYPSGGPVAGVVDVWKAAAPTLALLGPDIYVDDVKGAVAGYVREDNALLVPESRVAVGNVFWAVGSGAVGFNVFGVDDLRPDGQFAAAYHLLTGAEDVIVAAQRTGRIRPVLLESGESAVVELGGLTWTVRGAADVLSRIFLDAGVQVRTQARGEQENLEEALMPAPADTRAMGVLIDLGEDEVLVIGQGLMLEPAGAPGEIVEIDDAVEGRYEAGEWLSGRNLNGDERLNLLPLDRLAAVRIKVLRRWR</sequence>
<accession>A0A1G9V6C0</accession>
<feature type="domain" description="DUF5597" evidence="4">
    <location>
        <begin position="366"/>
        <end position="510"/>
    </location>
</feature>
<dbReference type="Gene3D" id="2.60.220.20">
    <property type="entry name" value="putative beta-Galactosidase from caulobacter crescentus"/>
    <property type="match status" value="1"/>
</dbReference>
<dbReference type="Pfam" id="PF02449">
    <property type="entry name" value="Glyco_hydro_42"/>
    <property type="match status" value="1"/>
</dbReference>
<organism evidence="5 6">
    <name type="scientific">Actinomyces ruminicola</name>
    <dbReference type="NCBI Taxonomy" id="332524"/>
    <lineage>
        <taxon>Bacteria</taxon>
        <taxon>Bacillati</taxon>
        <taxon>Actinomycetota</taxon>
        <taxon>Actinomycetes</taxon>
        <taxon>Actinomycetales</taxon>
        <taxon>Actinomycetaceae</taxon>
        <taxon>Actinomyces</taxon>
    </lineage>
</organism>
<dbReference type="EMBL" id="FNHU01000005">
    <property type="protein sequence ID" value="SDM67606.1"/>
    <property type="molecule type" value="Genomic_DNA"/>
</dbReference>
<evidence type="ECO:0000256" key="2">
    <source>
        <dbReference type="ARBA" id="ARBA00023295"/>
    </source>
</evidence>
<feature type="domain" description="Glycoside hydrolase family 42 N-terminal" evidence="3">
    <location>
        <begin position="34"/>
        <end position="176"/>
    </location>
</feature>
<evidence type="ECO:0000313" key="6">
    <source>
        <dbReference type="Proteomes" id="UP000199671"/>
    </source>
</evidence>
<dbReference type="InterPro" id="IPR017853">
    <property type="entry name" value="GH"/>
</dbReference>
<evidence type="ECO:0000256" key="1">
    <source>
        <dbReference type="ARBA" id="ARBA00022801"/>
    </source>
</evidence>
<evidence type="ECO:0000259" key="4">
    <source>
        <dbReference type="Pfam" id="PF18120"/>
    </source>
</evidence>
<dbReference type="Pfam" id="PF18120">
    <property type="entry name" value="DUF5597"/>
    <property type="match status" value="1"/>
</dbReference>
<dbReference type="Gene3D" id="3.20.20.80">
    <property type="entry name" value="Glycosidases"/>
    <property type="match status" value="1"/>
</dbReference>
<dbReference type="Proteomes" id="UP000199671">
    <property type="component" value="Unassembled WGS sequence"/>
</dbReference>
<dbReference type="SUPFAM" id="SSF51445">
    <property type="entry name" value="(Trans)glycosidases"/>
    <property type="match status" value="1"/>
</dbReference>
<dbReference type="InterPro" id="IPR013529">
    <property type="entry name" value="Glyco_hydro_42_N"/>
</dbReference>
<proteinExistence type="predicted"/>
<evidence type="ECO:0000313" key="5">
    <source>
        <dbReference type="EMBL" id="SDM67606.1"/>
    </source>
</evidence>
<name>A0A1G9V6C0_9ACTO</name>
<dbReference type="AlphaFoldDB" id="A0A1G9V6C0"/>
<reference evidence="5 6" key="1">
    <citation type="submission" date="2016-10" db="EMBL/GenBank/DDBJ databases">
        <authorList>
            <person name="de Groot N.N."/>
        </authorList>
    </citation>
    <scope>NUCLEOTIDE SEQUENCE [LARGE SCALE GENOMIC DNA]</scope>
    <source>
        <strain evidence="5 6">KPR-7B</strain>
    </source>
</reference>